<gene>
    <name evidence="1" type="ORF">EVAR_23872_1</name>
</gene>
<accession>A0A4C1V4F8</accession>
<protein>
    <submittedName>
        <fullName evidence="1">Uncharacterized protein</fullName>
    </submittedName>
</protein>
<evidence type="ECO:0000313" key="2">
    <source>
        <dbReference type="Proteomes" id="UP000299102"/>
    </source>
</evidence>
<keyword evidence="2" id="KW-1185">Reference proteome</keyword>
<evidence type="ECO:0000313" key="1">
    <source>
        <dbReference type="EMBL" id="GBP33469.1"/>
    </source>
</evidence>
<proteinExistence type="predicted"/>
<dbReference type="EMBL" id="BGZK01000274">
    <property type="protein sequence ID" value="GBP33469.1"/>
    <property type="molecule type" value="Genomic_DNA"/>
</dbReference>
<name>A0A4C1V4F8_EUMVA</name>
<dbReference type="AlphaFoldDB" id="A0A4C1V4F8"/>
<reference evidence="1 2" key="1">
    <citation type="journal article" date="2019" name="Commun. Biol.">
        <title>The bagworm genome reveals a unique fibroin gene that provides high tensile strength.</title>
        <authorList>
            <person name="Kono N."/>
            <person name="Nakamura H."/>
            <person name="Ohtoshi R."/>
            <person name="Tomita M."/>
            <person name="Numata K."/>
            <person name="Arakawa K."/>
        </authorList>
    </citation>
    <scope>NUCLEOTIDE SEQUENCE [LARGE SCALE GENOMIC DNA]</scope>
</reference>
<sequence length="128" mass="14653">METRYPQRVACFLGESRMYNGLGSWKGRERDSGPLELSLHERSKTSEVAAYDRIHENRIEKKKGLTMGETAWSHSTAGAPFSFFRIGLKHLITDLINSELILVHNVDSIHGSHHIHIPTRKLSALRRY</sequence>
<dbReference type="Proteomes" id="UP000299102">
    <property type="component" value="Unassembled WGS sequence"/>
</dbReference>
<organism evidence="1 2">
    <name type="scientific">Eumeta variegata</name>
    <name type="common">Bagworm moth</name>
    <name type="synonym">Eumeta japonica</name>
    <dbReference type="NCBI Taxonomy" id="151549"/>
    <lineage>
        <taxon>Eukaryota</taxon>
        <taxon>Metazoa</taxon>
        <taxon>Ecdysozoa</taxon>
        <taxon>Arthropoda</taxon>
        <taxon>Hexapoda</taxon>
        <taxon>Insecta</taxon>
        <taxon>Pterygota</taxon>
        <taxon>Neoptera</taxon>
        <taxon>Endopterygota</taxon>
        <taxon>Lepidoptera</taxon>
        <taxon>Glossata</taxon>
        <taxon>Ditrysia</taxon>
        <taxon>Tineoidea</taxon>
        <taxon>Psychidae</taxon>
        <taxon>Oiketicinae</taxon>
        <taxon>Eumeta</taxon>
    </lineage>
</organism>
<comment type="caution">
    <text evidence="1">The sequence shown here is derived from an EMBL/GenBank/DDBJ whole genome shotgun (WGS) entry which is preliminary data.</text>
</comment>